<sequence>MMTTAQLDAKLDHLARMLPHWLENARHRAQFWPQFNALAMDILAQAEDRDRVHVLHRLDAMLLTNGVLRKNDEGDERVPPCLR</sequence>
<accession>A0AAU9AKZ5</accession>
<dbReference type="EMBL" id="AP014940">
    <property type="protein sequence ID" value="BAV98029.1"/>
    <property type="molecule type" value="Genomic_DNA"/>
</dbReference>
<name>A0AAU9AKZ5_LYSEN</name>
<dbReference type="KEGG" id="lem:LEN_2542"/>
<gene>
    <name evidence="1" type="ORF">LEN_2542</name>
</gene>
<dbReference type="RefSeq" id="WP_145960070.1">
    <property type="nucleotide sequence ID" value="NZ_AP014940.1"/>
</dbReference>
<organism evidence="1 2">
    <name type="scientific">Lysobacter enzymogenes</name>
    <dbReference type="NCBI Taxonomy" id="69"/>
    <lineage>
        <taxon>Bacteria</taxon>
        <taxon>Pseudomonadati</taxon>
        <taxon>Pseudomonadota</taxon>
        <taxon>Gammaproteobacteria</taxon>
        <taxon>Lysobacterales</taxon>
        <taxon>Lysobacteraceae</taxon>
        <taxon>Lysobacter</taxon>
    </lineage>
</organism>
<proteinExistence type="predicted"/>
<protein>
    <submittedName>
        <fullName evidence="1">Uncharacterized protein</fullName>
    </submittedName>
</protein>
<dbReference type="GeneID" id="83064389"/>
<dbReference type="Proteomes" id="UP000218824">
    <property type="component" value="Chromosome"/>
</dbReference>
<evidence type="ECO:0000313" key="2">
    <source>
        <dbReference type="Proteomes" id="UP000218824"/>
    </source>
</evidence>
<evidence type="ECO:0000313" key="1">
    <source>
        <dbReference type="EMBL" id="BAV98029.1"/>
    </source>
</evidence>
<dbReference type="AlphaFoldDB" id="A0AAU9AKZ5"/>
<reference evidence="1 2" key="1">
    <citation type="journal article" date="2017" name="DNA Res.">
        <title>Complete genome sequence and expression profile of the commercial lytic enzyme producer Lysobacter enzymogenes M497-1.</title>
        <authorList>
            <person name="Takami H."/>
            <person name="Toyoda A."/>
            <person name="Uchiyama I."/>
            <person name="Itoh T."/>
            <person name="Takaki Y."/>
            <person name="Arai W."/>
            <person name="Nishi S."/>
            <person name="Kawai M."/>
            <person name="Shinya K."/>
            <person name="Ikeda H."/>
        </authorList>
    </citation>
    <scope>NUCLEOTIDE SEQUENCE [LARGE SCALE GENOMIC DNA]</scope>
    <source>
        <strain evidence="1 2">M497-1</strain>
    </source>
</reference>